<evidence type="ECO:0008006" key="4">
    <source>
        <dbReference type="Google" id="ProtNLM"/>
    </source>
</evidence>
<feature type="transmembrane region" description="Helical" evidence="1">
    <location>
        <begin position="220"/>
        <end position="241"/>
    </location>
</feature>
<sequence>MAPATTQAEVNEVRAWIKSVGRVGCACIAVLTAAILAAPIAAADDHFVPVPETGMPGALSLSSSVYPLDFPALKPAETFSWQIGVTLSDKPVATAALQLTAASAVTGSHIIAVEECAVPWQGASGLNQVLSCPSGAIHRVRATVLSELRGNVRIQLSDLRTGTSPYLMFRLERSAVPVTPEGASELRLGIGVTAMGDDDAGTVPRGEGAAPELLGDTGAAVLPALFAGAGLLLLGAVVLIVTRRTDRSG</sequence>
<evidence type="ECO:0000256" key="1">
    <source>
        <dbReference type="SAM" id="Phobius"/>
    </source>
</evidence>
<proteinExistence type="predicted"/>
<protein>
    <recommendedName>
        <fullName evidence="4">LPXTG cell wall anchor domain-containing protein</fullName>
    </recommendedName>
</protein>
<name>A0A939KJV5_9MICC</name>
<accession>A0A939KJV5</accession>
<keyword evidence="1" id="KW-0472">Membrane</keyword>
<dbReference type="EMBL" id="JAFNLL010000017">
    <property type="protein sequence ID" value="MBO1268124.1"/>
    <property type="molecule type" value="Genomic_DNA"/>
</dbReference>
<evidence type="ECO:0000313" key="3">
    <source>
        <dbReference type="Proteomes" id="UP000664164"/>
    </source>
</evidence>
<organism evidence="2 3">
    <name type="scientific">Arthrobacter cavernae</name>
    <dbReference type="NCBI Taxonomy" id="2817681"/>
    <lineage>
        <taxon>Bacteria</taxon>
        <taxon>Bacillati</taxon>
        <taxon>Actinomycetota</taxon>
        <taxon>Actinomycetes</taxon>
        <taxon>Micrococcales</taxon>
        <taxon>Micrococcaceae</taxon>
        <taxon>Arthrobacter</taxon>
    </lineage>
</organism>
<keyword evidence="3" id="KW-1185">Reference proteome</keyword>
<keyword evidence="1" id="KW-1133">Transmembrane helix</keyword>
<dbReference type="Proteomes" id="UP000664164">
    <property type="component" value="Unassembled WGS sequence"/>
</dbReference>
<dbReference type="AlphaFoldDB" id="A0A939KJV5"/>
<evidence type="ECO:0000313" key="2">
    <source>
        <dbReference type="EMBL" id="MBO1268124.1"/>
    </source>
</evidence>
<keyword evidence="1" id="KW-0812">Transmembrane</keyword>
<reference evidence="2" key="1">
    <citation type="submission" date="2021-03" db="EMBL/GenBank/DDBJ databases">
        <title>A new species, PO-11, isolated from a karst cave deposit.</title>
        <authorList>
            <person name="Zhaoxiaoyong W."/>
        </authorList>
    </citation>
    <scope>NUCLEOTIDE SEQUENCE</scope>
    <source>
        <strain evidence="2">PO-11</strain>
    </source>
</reference>
<gene>
    <name evidence="2" type="ORF">J1902_09080</name>
</gene>
<comment type="caution">
    <text evidence="2">The sequence shown here is derived from an EMBL/GenBank/DDBJ whole genome shotgun (WGS) entry which is preliminary data.</text>
</comment>